<reference evidence="5" key="1">
    <citation type="journal article" date="2019" name="Int. J. Syst. Evol. Microbiol.">
        <title>The Global Catalogue of Microorganisms (GCM) 10K type strain sequencing project: providing services to taxonomists for standard genome sequencing and annotation.</title>
        <authorList>
            <consortium name="The Broad Institute Genomics Platform"/>
            <consortium name="The Broad Institute Genome Sequencing Center for Infectious Disease"/>
            <person name="Wu L."/>
            <person name="Ma J."/>
        </authorList>
    </citation>
    <scope>NUCLEOTIDE SEQUENCE [LARGE SCALE GENOMIC DNA]</scope>
    <source>
        <strain evidence="5">JCM 13249</strain>
    </source>
</reference>
<accession>A0ABP4WDW6</accession>
<dbReference type="PANTHER" id="PTHR35526">
    <property type="entry name" value="ANTI-SIGMA-F FACTOR RSBW-RELATED"/>
    <property type="match status" value="1"/>
</dbReference>
<dbReference type="Pfam" id="PF13581">
    <property type="entry name" value="HATPase_c_2"/>
    <property type="match status" value="1"/>
</dbReference>
<feature type="domain" description="Histidine kinase/HSP90-like ATPase" evidence="3">
    <location>
        <begin position="40"/>
        <end position="134"/>
    </location>
</feature>
<dbReference type="InterPro" id="IPR036890">
    <property type="entry name" value="HATPase_C_sf"/>
</dbReference>
<dbReference type="InterPro" id="IPR003594">
    <property type="entry name" value="HATPase_dom"/>
</dbReference>
<organism evidence="4 5">
    <name type="scientific">Luedemannella helvata</name>
    <dbReference type="NCBI Taxonomy" id="349315"/>
    <lineage>
        <taxon>Bacteria</taxon>
        <taxon>Bacillati</taxon>
        <taxon>Actinomycetota</taxon>
        <taxon>Actinomycetes</taxon>
        <taxon>Micromonosporales</taxon>
        <taxon>Micromonosporaceae</taxon>
        <taxon>Luedemannella</taxon>
    </lineage>
</organism>
<evidence type="ECO:0000256" key="1">
    <source>
        <dbReference type="ARBA" id="ARBA00022527"/>
    </source>
</evidence>
<evidence type="ECO:0000313" key="5">
    <source>
        <dbReference type="Proteomes" id="UP001500655"/>
    </source>
</evidence>
<keyword evidence="1" id="KW-0418">Kinase</keyword>
<evidence type="ECO:0000313" key="4">
    <source>
        <dbReference type="EMBL" id="GAA1752396.1"/>
    </source>
</evidence>
<protein>
    <recommendedName>
        <fullName evidence="3">Histidine kinase/HSP90-like ATPase domain-containing protein</fullName>
    </recommendedName>
</protein>
<gene>
    <name evidence="4" type="ORF">GCM10009681_24160</name>
</gene>
<feature type="region of interest" description="Disordered" evidence="2">
    <location>
        <begin position="77"/>
        <end position="98"/>
    </location>
</feature>
<keyword evidence="5" id="KW-1185">Reference proteome</keyword>
<evidence type="ECO:0000259" key="3">
    <source>
        <dbReference type="SMART" id="SM00387"/>
    </source>
</evidence>
<dbReference type="SUPFAM" id="SSF55874">
    <property type="entry name" value="ATPase domain of HSP90 chaperone/DNA topoisomerase II/histidine kinase"/>
    <property type="match status" value="1"/>
</dbReference>
<dbReference type="Proteomes" id="UP001500655">
    <property type="component" value="Unassembled WGS sequence"/>
</dbReference>
<dbReference type="RefSeq" id="WP_344080246.1">
    <property type="nucleotide sequence ID" value="NZ_BAAALS010000010.1"/>
</dbReference>
<dbReference type="InterPro" id="IPR050267">
    <property type="entry name" value="Anti-sigma-factor_SerPK"/>
</dbReference>
<sequence>MNPEATARQPVIHRELALETLATLRTLATDAARAAGVGSERAGHFAVAVDEAMTNAIRYAGGGRVSITVVPGESVEVEVSDDGPGIPPETPRDLPPPDAVSGRGLWLMRNLCDQLDIDTGPSGTIARLVILVSPTEAG</sequence>
<name>A0ABP4WDW6_9ACTN</name>
<dbReference type="Gene3D" id="3.30.565.10">
    <property type="entry name" value="Histidine kinase-like ATPase, C-terminal domain"/>
    <property type="match status" value="1"/>
</dbReference>
<comment type="caution">
    <text evidence="4">The sequence shown here is derived from an EMBL/GenBank/DDBJ whole genome shotgun (WGS) entry which is preliminary data.</text>
</comment>
<evidence type="ECO:0000256" key="2">
    <source>
        <dbReference type="SAM" id="MobiDB-lite"/>
    </source>
</evidence>
<feature type="compositionally biased region" description="Pro residues" evidence="2">
    <location>
        <begin position="85"/>
        <end position="98"/>
    </location>
</feature>
<keyword evidence="1" id="KW-0808">Transferase</keyword>
<proteinExistence type="predicted"/>
<dbReference type="EMBL" id="BAAALS010000010">
    <property type="protein sequence ID" value="GAA1752396.1"/>
    <property type="molecule type" value="Genomic_DNA"/>
</dbReference>
<dbReference type="CDD" id="cd16936">
    <property type="entry name" value="HATPase_RsbW-like"/>
    <property type="match status" value="1"/>
</dbReference>
<dbReference type="PANTHER" id="PTHR35526:SF3">
    <property type="entry name" value="ANTI-SIGMA-F FACTOR RSBW"/>
    <property type="match status" value="1"/>
</dbReference>
<dbReference type="SMART" id="SM00387">
    <property type="entry name" value="HATPase_c"/>
    <property type="match status" value="1"/>
</dbReference>
<keyword evidence="1" id="KW-0723">Serine/threonine-protein kinase</keyword>